<name>A0A9W8RB88_9HYPO</name>
<proteinExistence type="predicted"/>
<keyword evidence="1" id="KW-1133">Transmembrane helix</keyword>
<feature type="transmembrane region" description="Helical" evidence="1">
    <location>
        <begin position="84"/>
        <end position="101"/>
    </location>
</feature>
<sequence>MWQPSSEEKTAGFMIKKESERRKRRSLTRDGIIIIYLPQPHHKRCIRKARHTAAPLLFWFLSFLASLLPQTIISLWTIFGIPSYAHESSFIFPFYYFLFLCRRKSGEERRG</sequence>
<keyword evidence="1" id="KW-0472">Membrane</keyword>
<evidence type="ECO:0000256" key="1">
    <source>
        <dbReference type="SAM" id="Phobius"/>
    </source>
</evidence>
<reference evidence="2" key="1">
    <citation type="submission" date="2022-09" db="EMBL/GenBank/DDBJ databases">
        <title>Fusarium specimens isolated from Avocado Roots.</title>
        <authorList>
            <person name="Stajich J."/>
            <person name="Roper C."/>
            <person name="Heimlech-Rivalta G."/>
        </authorList>
    </citation>
    <scope>NUCLEOTIDE SEQUENCE</scope>
    <source>
        <strain evidence="2">A02</strain>
    </source>
</reference>
<keyword evidence="3" id="KW-1185">Reference proteome</keyword>
<dbReference type="AlphaFoldDB" id="A0A9W8RB88"/>
<comment type="caution">
    <text evidence="2">The sequence shown here is derived from an EMBL/GenBank/DDBJ whole genome shotgun (WGS) entry which is preliminary data.</text>
</comment>
<evidence type="ECO:0000313" key="2">
    <source>
        <dbReference type="EMBL" id="KAJ4190769.1"/>
    </source>
</evidence>
<keyword evidence="1" id="KW-0812">Transmembrane</keyword>
<gene>
    <name evidence="2" type="ORF">NW755_004982</name>
</gene>
<dbReference type="Proteomes" id="UP001152087">
    <property type="component" value="Unassembled WGS sequence"/>
</dbReference>
<protein>
    <submittedName>
        <fullName evidence="2">Uncharacterized protein</fullName>
    </submittedName>
</protein>
<feature type="transmembrane region" description="Helical" evidence="1">
    <location>
        <begin position="56"/>
        <end position="78"/>
    </location>
</feature>
<organism evidence="2 3">
    <name type="scientific">Fusarium falciforme</name>
    <dbReference type="NCBI Taxonomy" id="195108"/>
    <lineage>
        <taxon>Eukaryota</taxon>
        <taxon>Fungi</taxon>
        <taxon>Dikarya</taxon>
        <taxon>Ascomycota</taxon>
        <taxon>Pezizomycotina</taxon>
        <taxon>Sordariomycetes</taxon>
        <taxon>Hypocreomycetidae</taxon>
        <taxon>Hypocreales</taxon>
        <taxon>Nectriaceae</taxon>
        <taxon>Fusarium</taxon>
        <taxon>Fusarium solani species complex</taxon>
    </lineage>
</organism>
<evidence type="ECO:0000313" key="3">
    <source>
        <dbReference type="Proteomes" id="UP001152087"/>
    </source>
</evidence>
<accession>A0A9W8RB88</accession>
<dbReference type="EMBL" id="JAOQAV010000010">
    <property type="protein sequence ID" value="KAJ4190769.1"/>
    <property type="molecule type" value="Genomic_DNA"/>
</dbReference>